<evidence type="ECO:0000256" key="1">
    <source>
        <dbReference type="SAM" id="Phobius"/>
    </source>
</evidence>
<keyword evidence="1" id="KW-0812">Transmembrane</keyword>
<proteinExistence type="predicted"/>
<dbReference type="Proteomes" id="UP000249645">
    <property type="component" value="Unassembled WGS sequence"/>
</dbReference>
<feature type="transmembrane region" description="Helical" evidence="1">
    <location>
        <begin position="37"/>
        <end position="56"/>
    </location>
</feature>
<organism evidence="2 3">
    <name type="scientific">Pseudopedobacter saltans</name>
    <dbReference type="NCBI Taxonomy" id="151895"/>
    <lineage>
        <taxon>Bacteria</taxon>
        <taxon>Pseudomonadati</taxon>
        <taxon>Bacteroidota</taxon>
        <taxon>Sphingobacteriia</taxon>
        <taxon>Sphingobacteriales</taxon>
        <taxon>Sphingobacteriaceae</taxon>
        <taxon>Pseudopedobacter</taxon>
    </lineage>
</organism>
<sequence>MNQKIFGLFHFLKSFILFILLELGFNFSIFISEKEYSVLTAIYSKIFFWTILFLLLNPSWTKKYFFYYNLGLTKAMLWGFTFASSSLLTAITLFILFKLS</sequence>
<gene>
    <name evidence="2" type="ORF">DI598_07135</name>
</gene>
<accession>A0A2W5H7E0</accession>
<comment type="caution">
    <text evidence="2">The sequence shown here is derived from an EMBL/GenBank/DDBJ whole genome shotgun (WGS) entry which is preliminary data.</text>
</comment>
<dbReference type="EMBL" id="QFOI01000097">
    <property type="protein sequence ID" value="PZP49729.1"/>
    <property type="molecule type" value="Genomic_DNA"/>
</dbReference>
<dbReference type="AlphaFoldDB" id="A0A2W5H7E0"/>
<keyword evidence="1" id="KW-0472">Membrane</keyword>
<name>A0A2W5H7E0_9SPHI</name>
<evidence type="ECO:0000313" key="3">
    <source>
        <dbReference type="Proteomes" id="UP000249645"/>
    </source>
</evidence>
<keyword evidence="1" id="KW-1133">Transmembrane helix</keyword>
<evidence type="ECO:0000313" key="2">
    <source>
        <dbReference type="EMBL" id="PZP49729.1"/>
    </source>
</evidence>
<protein>
    <submittedName>
        <fullName evidence="2">Uncharacterized protein</fullName>
    </submittedName>
</protein>
<feature type="transmembrane region" description="Helical" evidence="1">
    <location>
        <begin position="76"/>
        <end position="97"/>
    </location>
</feature>
<reference evidence="2 3" key="1">
    <citation type="submission" date="2017-11" db="EMBL/GenBank/DDBJ databases">
        <title>Infants hospitalized years apart are colonized by the same room-sourced microbial strains.</title>
        <authorList>
            <person name="Brooks B."/>
            <person name="Olm M.R."/>
            <person name="Firek B.A."/>
            <person name="Baker R."/>
            <person name="Thomas B.C."/>
            <person name="Morowitz M.J."/>
            <person name="Banfield J.F."/>
        </authorList>
    </citation>
    <scope>NUCLEOTIDE SEQUENCE [LARGE SCALE GENOMIC DNA]</scope>
    <source>
        <strain evidence="2">S2_009_000_R2_76</strain>
    </source>
</reference>